<dbReference type="HAMAP" id="MF_00148">
    <property type="entry name" value="UDG"/>
    <property type="match status" value="1"/>
</dbReference>
<dbReference type="EMBL" id="CDHN01000002">
    <property type="protein sequence ID" value="CEJ88867.1"/>
    <property type="molecule type" value="Genomic_DNA"/>
</dbReference>
<dbReference type="NCBIfam" id="NF003588">
    <property type="entry name" value="PRK05254.1-1"/>
    <property type="match status" value="1"/>
</dbReference>
<comment type="similarity">
    <text evidence="1 7 9">Belongs to the uracil-DNA glycosylase (UDG) superfamily. UNG family.</text>
</comment>
<evidence type="ECO:0000256" key="5">
    <source>
        <dbReference type="ARBA" id="ARBA00023204"/>
    </source>
</evidence>
<evidence type="ECO:0000256" key="7">
    <source>
        <dbReference type="HAMAP-Rule" id="MF_03166"/>
    </source>
</evidence>
<comment type="subcellular location">
    <subcellularLocation>
        <location evidence="7">Mitochondrion</location>
    </subcellularLocation>
    <subcellularLocation>
        <location evidence="7">Nucleus</location>
    </subcellularLocation>
</comment>
<feature type="region of interest" description="Disordered" evidence="10">
    <location>
        <begin position="307"/>
        <end position="356"/>
    </location>
</feature>
<evidence type="ECO:0000259" key="11">
    <source>
        <dbReference type="SMART" id="SM00986"/>
    </source>
</evidence>
<evidence type="ECO:0000313" key="13">
    <source>
        <dbReference type="Proteomes" id="UP000039046"/>
    </source>
</evidence>
<keyword evidence="2 7" id="KW-0227">DNA damage</keyword>
<dbReference type="NCBIfam" id="NF003592">
    <property type="entry name" value="PRK05254.1-5"/>
    <property type="match status" value="1"/>
</dbReference>
<feature type="region of interest" description="Disordered" evidence="10">
    <location>
        <begin position="361"/>
        <end position="380"/>
    </location>
</feature>
<protein>
    <recommendedName>
        <fullName evidence="7 9">Uracil-DNA glycosylase</fullName>
        <shortName evidence="7">UDG</shortName>
        <ecNumber evidence="7 9">3.2.2.27</ecNumber>
    </recommendedName>
</protein>
<dbReference type="Pfam" id="PF03167">
    <property type="entry name" value="UDG"/>
    <property type="match status" value="1"/>
</dbReference>
<dbReference type="AlphaFoldDB" id="A0A0A1THE2"/>
<keyword evidence="4 7" id="KW-0496">Mitochondrion</keyword>
<comment type="function">
    <text evidence="7 9">Excises uracil residues from the DNA which can arise as a result of misincorporation of dUMP residues by DNA polymerase or due to deamination of cytosine.</text>
</comment>
<dbReference type="PANTHER" id="PTHR11264:SF0">
    <property type="entry name" value="URACIL-DNA GLYCOSYLASE"/>
    <property type="match status" value="1"/>
</dbReference>
<dbReference type="Proteomes" id="UP000039046">
    <property type="component" value="Unassembled WGS sequence"/>
</dbReference>
<dbReference type="STRING" id="1531966.A0A0A1THE2"/>
<dbReference type="InterPro" id="IPR018085">
    <property type="entry name" value="Ura-DNA_Glyclase_AS"/>
</dbReference>
<dbReference type="InterPro" id="IPR036895">
    <property type="entry name" value="Uracil-DNA_glycosylase-like_sf"/>
</dbReference>
<name>A0A0A1THE2_9HYPO</name>
<dbReference type="OrthoDB" id="10031947at2759"/>
<feature type="compositionally biased region" description="Basic and acidic residues" evidence="10">
    <location>
        <begin position="368"/>
        <end position="380"/>
    </location>
</feature>
<evidence type="ECO:0000256" key="4">
    <source>
        <dbReference type="ARBA" id="ARBA00023128"/>
    </source>
</evidence>
<dbReference type="InterPro" id="IPR002043">
    <property type="entry name" value="UDG_fam1"/>
</dbReference>
<proteinExistence type="inferred from homology"/>
<dbReference type="PROSITE" id="PS00130">
    <property type="entry name" value="U_DNA_GLYCOSYLASE"/>
    <property type="match status" value="1"/>
</dbReference>
<feature type="active site" description="Proton acceptor" evidence="7 8">
    <location>
        <position position="136"/>
    </location>
</feature>
<dbReference type="GO" id="GO:0005739">
    <property type="term" value="C:mitochondrion"/>
    <property type="evidence" value="ECO:0007669"/>
    <property type="project" value="UniProtKB-SubCell"/>
</dbReference>
<keyword evidence="13" id="KW-1185">Reference proteome</keyword>
<keyword evidence="3 7" id="KW-0378">Hydrolase</keyword>
<dbReference type="SMART" id="SM00986">
    <property type="entry name" value="UDG"/>
    <property type="match status" value="1"/>
</dbReference>
<comment type="catalytic activity">
    <reaction evidence="7 9">
        <text>Hydrolyzes single-stranded DNA or mismatched double-stranded DNA and polynucleotides, releasing free uracil.</text>
        <dbReference type="EC" id="3.2.2.27"/>
    </reaction>
</comment>
<reference evidence="12 13" key="1">
    <citation type="journal article" date="2015" name="Genome Announc.">
        <title>Draft Genome Sequence and Gene Annotation of the Entomopathogenic Fungus Verticillium hemipterigenum.</title>
        <authorList>
            <person name="Horn F."/>
            <person name="Habel A."/>
            <person name="Scharf D.H."/>
            <person name="Dworschak J."/>
            <person name="Brakhage A.A."/>
            <person name="Guthke R."/>
            <person name="Hertweck C."/>
            <person name="Linde J."/>
        </authorList>
    </citation>
    <scope>NUCLEOTIDE SEQUENCE [LARGE SCALE GENOMIC DNA]</scope>
</reference>
<gene>
    <name evidence="7" type="primary">UNG1</name>
    <name evidence="12" type="ORF">VHEMI04891</name>
</gene>
<dbReference type="Gene3D" id="3.40.470.10">
    <property type="entry name" value="Uracil-DNA glycosylase-like domain"/>
    <property type="match status" value="1"/>
</dbReference>
<evidence type="ECO:0000256" key="9">
    <source>
        <dbReference type="RuleBase" id="RU003780"/>
    </source>
</evidence>
<dbReference type="NCBIfam" id="TIGR00628">
    <property type="entry name" value="ung"/>
    <property type="match status" value="1"/>
</dbReference>
<evidence type="ECO:0000256" key="1">
    <source>
        <dbReference type="ARBA" id="ARBA00008184"/>
    </source>
</evidence>
<dbReference type="GO" id="GO:0097510">
    <property type="term" value="P:base-excision repair, AP site formation via deaminated base removal"/>
    <property type="evidence" value="ECO:0007669"/>
    <property type="project" value="TreeGrafter"/>
</dbReference>
<dbReference type="EC" id="3.2.2.27" evidence="7 9"/>
<evidence type="ECO:0000256" key="8">
    <source>
        <dbReference type="PROSITE-ProRule" id="PRU10072"/>
    </source>
</evidence>
<accession>A0A0A1THE2</accession>
<feature type="domain" description="Uracil-DNA glycosylase-like" evidence="11">
    <location>
        <begin position="121"/>
        <end position="285"/>
    </location>
</feature>
<dbReference type="PANTHER" id="PTHR11264">
    <property type="entry name" value="URACIL-DNA GLYCOSYLASE"/>
    <property type="match status" value="1"/>
</dbReference>
<dbReference type="HOGENOM" id="CLU_032162_2_0_1"/>
<dbReference type="SUPFAM" id="SSF52141">
    <property type="entry name" value="Uracil-DNA glycosylase-like"/>
    <property type="match status" value="1"/>
</dbReference>
<evidence type="ECO:0000256" key="10">
    <source>
        <dbReference type="SAM" id="MobiDB-lite"/>
    </source>
</evidence>
<dbReference type="CDD" id="cd10027">
    <property type="entry name" value="UDG-F1-like"/>
    <property type="match status" value="1"/>
</dbReference>
<feature type="region of interest" description="Disordered" evidence="10">
    <location>
        <begin position="1"/>
        <end position="46"/>
    </location>
</feature>
<keyword evidence="6 7" id="KW-0539">Nucleus</keyword>
<dbReference type="InterPro" id="IPR005122">
    <property type="entry name" value="Uracil-DNA_glycosylase-like"/>
</dbReference>
<organism evidence="12 13">
    <name type="scientific">[Torrubiella] hemipterigena</name>
    <dbReference type="NCBI Taxonomy" id="1531966"/>
    <lineage>
        <taxon>Eukaryota</taxon>
        <taxon>Fungi</taxon>
        <taxon>Dikarya</taxon>
        <taxon>Ascomycota</taxon>
        <taxon>Pezizomycotina</taxon>
        <taxon>Sordariomycetes</taxon>
        <taxon>Hypocreomycetidae</taxon>
        <taxon>Hypocreales</taxon>
        <taxon>Clavicipitaceae</taxon>
        <taxon>Clavicipitaceae incertae sedis</taxon>
        <taxon>'Torrubiella' clade</taxon>
    </lineage>
</organism>
<keyword evidence="5 7" id="KW-0234">DNA repair</keyword>
<dbReference type="GO" id="GO:0004844">
    <property type="term" value="F:uracil DNA N-glycosylase activity"/>
    <property type="evidence" value="ECO:0007669"/>
    <property type="project" value="UniProtKB-UniRule"/>
</dbReference>
<dbReference type="FunFam" id="3.40.470.10:FF:000007">
    <property type="entry name" value="Uracil-DNA glycosylase"/>
    <property type="match status" value="1"/>
</dbReference>
<sequence length="380" mass="42186">MSTLKRKASSTSLSSDTKKPKANGSIASFFGSSPKPAGKSDSAASTPTVKFDKEKWVASLSAEQRKLLELEINTLDESWLAHLKDDVTSREFLELKKFLDRETAAGKKWFPPKEDIYSWSRHTKFNNVKVVILGQDPYHNVNQAHGMAFSVRPPTVHPPSLRNMFIALKKDYPSFVTPPKNDGLLTPWADRGVLMLNTCLTVRAHEANSHANRGWEKFTQRVIDLVAQKRTRGVVFMAWGTPAGKRVMKVNKQAHLVLQSVHPSPLSASRGYFDCGHYKKSNEWLVSRYGKDAEIDWALVKGNSTLPDQAAEASDDKPTTGEGIPVVNPDVAEAKPAQNGVKEIKKQEGDEFGDLDVDSDEEAALQEAMKKADEEEAAKR</sequence>
<dbReference type="SMART" id="SM00987">
    <property type="entry name" value="UreE_C"/>
    <property type="match status" value="1"/>
</dbReference>
<evidence type="ECO:0000256" key="6">
    <source>
        <dbReference type="ARBA" id="ARBA00023242"/>
    </source>
</evidence>
<evidence type="ECO:0000256" key="2">
    <source>
        <dbReference type="ARBA" id="ARBA00022763"/>
    </source>
</evidence>
<dbReference type="GO" id="GO:0005634">
    <property type="term" value="C:nucleus"/>
    <property type="evidence" value="ECO:0007669"/>
    <property type="project" value="UniProtKB-SubCell"/>
</dbReference>
<evidence type="ECO:0000256" key="3">
    <source>
        <dbReference type="ARBA" id="ARBA00022801"/>
    </source>
</evidence>
<evidence type="ECO:0000313" key="12">
    <source>
        <dbReference type="EMBL" id="CEJ88867.1"/>
    </source>
</evidence>
<dbReference type="NCBIfam" id="NF003589">
    <property type="entry name" value="PRK05254.1-2"/>
    <property type="match status" value="1"/>
</dbReference>